<dbReference type="RefSeq" id="WP_226188987.1">
    <property type="nucleotide sequence ID" value="NZ_JAJADQ010000011.1"/>
</dbReference>
<evidence type="ECO:0000256" key="4">
    <source>
        <dbReference type="ARBA" id="ARBA00023002"/>
    </source>
</evidence>
<dbReference type="InterPro" id="IPR016169">
    <property type="entry name" value="FAD-bd_PCMH_sub2"/>
</dbReference>
<evidence type="ECO:0000313" key="7">
    <source>
        <dbReference type="Proteomes" id="UP001165297"/>
    </source>
</evidence>
<keyword evidence="4" id="KW-0560">Oxidoreductase</keyword>
<dbReference type="InterPro" id="IPR016164">
    <property type="entry name" value="FAD-linked_Oxase-like_C"/>
</dbReference>
<dbReference type="EMBL" id="JAJADQ010000011">
    <property type="protein sequence ID" value="MCB2379708.1"/>
    <property type="molecule type" value="Genomic_DNA"/>
</dbReference>
<dbReference type="InterPro" id="IPR036318">
    <property type="entry name" value="FAD-bd_PCMH-like_sf"/>
</dbReference>
<organism evidence="6 7">
    <name type="scientific">Hymenobacter nitidus</name>
    <dbReference type="NCBI Taxonomy" id="2880929"/>
    <lineage>
        <taxon>Bacteria</taxon>
        <taxon>Pseudomonadati</taxon>
        <taxon>Bacteroidota</taxon>
        <taxon>Cytophagia</taxon>
        <taxon>Cytophagales</taxon>
        <taxon>Hymenobacteraceae</taxon>
        <taxon>Hymenobacter</taxon>
    </lineage>
</organism>
<gene>
    <name evidence="6" type="ORF">LGH70_19085</name>
</gene>
<evidence type="ECO:0000259" key="5">
    <source>
        <dbReference type="PROSITE" id="PS51387"/>
    </source>
</evidence>
<comment type="caution">
    <text evidence="6">The sequence shown here is derived from an EMBL/GenBank/DDBJ whole genome shotgun (WGS) entry which is preliminary data.</text>
</comment>
<dbReference type="Gene3D" id="3.30.465.10">
    <property type="match status" value="1"/>
</dbReference>
<dbReference type="Gene3D" id="1.10.45.10">
    <property type="entry name" value="Vanillyl-alcohol Oxidase, Chain A, domain 4"/>
    <property type="match status" value="1"/>
</dbReference>
<evidence type="ECO:0000256" key="2">
    <source>
        <dbReference type="ARBA" id="ARBA00022630"/>
    </source>
</evidence>
<protein>
    <submittedName>
        <fullName evidence="6">FAD-binding protein</fullName>
    </submittedName>
</protein>
<dbReference type="InterPro" id="IPR051914">
    <property type="entry name" value="FAD-linked_OxidoTrans_Type4"/>
</dbReference>
<reference evidence="6" key="1">
    <citation type="submission" date="2021-10" db="EMBL/GenBank/DDBJ databases">
        <authorList>
            <person name="Dean J.D."/>
            <person name="Kim M.K."/>
            <person name="Newey C.N."/>
            <person name="Stoker T.S."/>
            <person name="Thompson D.W."/>
            <person name="Grose J.H."/>
        </authorList>
    </citation>
    <scope>NUCLEOTIDE SEQUENCE</scope>
    <source>
        <strain evidence="6">BT635</strain>
    </source>
</reference>
<dbReference type="Gene3D" id="3.30.70.2190">
    <property type="match status" value="1"/>
</dbReference>
<dbReference type="PANTHER" id="PTHR42934">
    <property type="entry name" value="GLYCOLATE OXIDASE SUBUNIT GLCD"/>
    <property type="match status" value="1"/>
</dbReference>
<proteinExistence type="predicted"/>
<dbReference type="InterPro" id="IPR016167">
    <property type="entry name" value="FAD-bd_PCMH_sub1"/>
</dbReference>
<dbReference type="Proteomes" id="UP001165297">
    <property type="component" value="Unassembled WGS sequence"/>
</dbReference>
<evidence type="ECO:0000256" key="1">
    <source>
        <dbReference type="ARBA" id="ARBA00001974"/>
    </source>
</evidence>
<evidence type="ECO:0000313" key="6">
    <source>
        <dbReference type="EMBL" id="MCB2379708.1"/>
    </source>
</evidence>
<dbReference type="Pfam" id="PF01565">
    <property type="entry name" value="FAD_binding_4"/>
    <property type="match status" value="1"/>
</dbReference>
<accession>A0ABS8AGZ5</accession>
<dbReference type="Gene3D" id="3.30.43.10">
    <property type="entry name" value="Uridine Diphospho-n-acetylenolpyruvylglucosamine Reductase, domain 2"/>
    <property type="match status" value="1"/>
</dbReference>
<dbReference type="Gene3D" id="3.30.70.2740">
    <property type="match status" value="1"/>
</dbReference>
<evidence type="ECO:0000256" key="3">
    <source>
        <dbReference type="ARBA" id="ARBA00022827"/>
    </source>
</evidence>
<dbReference type="InterPro" id="IPR006094">
    <property type="entry name" value="Oxid_FAD_bind_N"/>
</dbReference>
<dbReference type="SUPFAM" id="SSF55103">
    <property type="entry name" value="FAD-linked oxidases, C-terminal domain"/>
    <property type="match status" value="1"/>
</dbReference>
<dbReference type="InterPro" id="IPR016171">
    <property type="entry name" value="Vanillyl_alc_oxidase_C-sub2"/>
</dbReference>
<dbReference type="PANTHER" id="PTHR42934:SF2">
    <property type="entry name" value="GLYCOLATE OXIDASE SUBUNIT GLCD"/>
    <property type="match status" value="1"/>
</dbReference>
<feature type="domain" description="FAD-binding PCMH-type" evidence="5">
    <location>
        <begin position="45"/>
        <end position="224"/>
    </location>
</feature>
<dbReference type="SUPFAM" id="SSF56176">
    <property type="entry name" value="FAD-binding/transporter-associated domain-like"/>
    <property type="match status" value="1"/>
</dbReference>
<name>A0ABS8AGZ5_9BACT</name>
<sequence length="469" mass="51653">MNFQPLTPALVAAFEQIVGEAYVLTAQRVEADVYADYGRDHTEDLHFAPDVVLRPANAEQISKIVRLCHENFVPVTARGAGTGLSGGALPIHNGVVILTDRLNRIVEIDERNLQATVEPGVVNEVFQNAVKEVGLFYPPDPASKGSCFLGGNLAHSSGGPKAVKYGTTRDYVLNLQVVLPTGEIIWTAANTLKNSTGYNLTQLMVGSEGTLGIITKVVFRLLPYPQHNILMLVPFRQEEQAAEAVSAVFRAGVIPSGMEFMEREAIAWSSDYLKIPLSLPEDIKAHLLIELDGQDMDQLYKEAEQVYGVLERYDVGEILLADNATQKDELWKIRRNIGNSVRYNSVYKEEDTVVPRAELPTLLKGVKEIGQRYGFKSVCYGHAGDGNLHVNIIRGELTDEEWNVGLRQPITEIFELCVKLGGTISGEHGIGLVQKGYIGIALHETNLQLMRGIKKVFDPHGILNPGKIF</sequence>
<comment type="cofactor">
    <cofactor evidence="1">
        <name>FAD</name>
        <dbReference type="ChEBI" id="CHEBI:57692"/>
    </cofactor>
</comment>
<dbReference type="InterPro" id="IPR016166">
    <property type="entry name" value="FAD-bd_PCMH"/>
</dbReference>
<keyword evidence="2" id="KW-0285">Flavoprotein</keyword>
<dbReference type="Pfam" id="PF02913">
    <property type="entry name" value="FAD-oxidase_C"/>
    <property type="match status" value="1"/>
</dbReference>
<dbReference type="PROSITE" id="PS51387">
    <property type="entry name" value="FAD_PCMH"/>
    <property type="match status" value="1"/>
</dbReference>
<dbReference type="InterPro" id="IPR004113">
    <property type="entry name" value="FAD-bd_oxidored_4_C"/>
</dbReference>
<keyword evidence="7" id="KW-1185">Reference proteome</keyword>
<keyword evidence="3" id="KW-0274">FAD</keyword>